<comment type="caution">
    <text evidence="1">The sequence shown here is derived from an EMBL/GenBank/DDBJ whole genome shotgun (WGS) entry which is preliminary data.</text>
</comment>
<reference evidence="1" key="1">
    <citation type="submission" date="2023-07" db="EMBL/GenBank/DDBJ databases">
        <title>Black Yeasts Isolated from many extreme environments.</title>
        <authorList>
            <person name="Coleine C."/>
            <person name="Stajich J.E."/>
            <person name="Selbmann L."/>
        </authorList>
    </citation>
    <scope>NUCLEOTIDE SEQUENCE</scope>
    <source>
        <strain evidence="1">CCFEE 5714</strain>
    </source>
</reference>
<evidence type="ECO:0000313" key="1">
    <source>
        <dbReference type="EMBL" id="KAK3697055.1"/>
    </source>
</evidence>
<evidence type="ECO:0000313" key="2">
    <source>
        <dbReference type="Proteomes" id="UP001281147"/>
    </source>
</evidence>
<dbReference type="Proteomes" id="UP001281147">
    <property type="component" value="Unassembled WGS sequence"/>
</dbReference>
<keyword evidence="2" id="KW-1185">Reference proteome</keyword>
<organism evidence="1 2">
    <name type="scientific">Vermiconidia calcicola</name>
    <dbReference type="NCBI Taxonomy" id="1690605"/>
    <lineage>
        <taxon>Eukaryota</taxon>
        <taxon>Fungi</taxon>
        <taxon>Dikarya</taxon>
        <taxon>Ascomycota</taxon>
        <taxon>Pezizomycotina</taxon>
        <taxon>Dothideomycetes</taxon>
        <taxon>Dothideomycetidae</taxon>
        <taxon>Mycosphaerellales</taxon>
        <taxon>Extremaceae</taxon>
        <taxon>Vermiconidia</taxon>
    </lineage>
</organism>
<protein>
    <submittedName>
        <fullName evidence="1">Uncharacterized protein</fullName>
    </submittedName>
</protein>
<proteinExistence type="predicted"/>
<accession>A0ACC3MK12</accession>
<sequence>MAASEESRPNILQVTANNMQESANRAKSNALGFPQRAQSIYQGGYVIKYNGRSTVGEIAPANASNEVPISTAVQYISDATLGNLGYALYDSD</sequence>
<dbReference type="EMBL" id="JAUTXU010000232">
    <property type="protein sequence ID" value="KAK3697055.1"/>
    <property type="molecule type" value="Genomic_DNA"/>
</dbReference>
<name>A0ACC3MK12_9PEZI</name>
<gene>
    <name evidence="1" type="ORF">LTR37_017653</name>
</gene>